<feature type="domain" description="RING-type" evidence="9">
    <location>
        <begin position="24"/>
        <end position="66"/>
    </location>
</feature>
<evidence type="ECO:0000256" key="4">
    <source>
        <dbReference type="ARBA" id="ARBA00022723"/>
    </source>
</evidence>
<dbReference type="Gramene" id="ESW27907">
    <property type="protein sequence ID" value="ESW27907"/>
    <property type="gene ID" value="PHAVU_003G242700g"/>
</dbReference>
<dbReference type="Pfam" id="PF13639">
    <property type="entry name" value="zf-RING_2"/>
    <property type="match status" value="1"/>
</dbReference>
<dbReference type="SMR" id="V7CCI7"/>
<sequence>MQIMEREVFLVVDGNDPKENKEKCPVCLEEFCSGEYIGKLHSCEHKFHFDCIKQWLMHRNLCPVCRRTALERRNDQSVVYVFE</sequence>
<evidence type="ECO:0000256" key="1">
    <source>
        <dbReference type="ARBA" id="ARBA00000900"/>
    </source>
</evidence>
<dbReference type="SMART" id="SM00184">
    <property type="entry name" value="RING"/>
    <property type="match status" value="1"/>
</dbReference>
<dbReference type="SUPFAM" id="SSF57850">
    <property type="entry name" value="RING/U-box"/>
    <property type="match status" value="1"/>
</dbReference>
<dbReference type="Gene3D" id="3.30.40.10">
    <property type="entry name" value="Zinc/RING finger domain, C3HC4 (zinc finger)"/>
    <property type="match status" value="1"/>
</dbReference>
<evidence type="ECO:0000259" key="9">
    <source>
        <dbReference type="PROSITE" id="PS50089"/>
    </source>
</evidence>
<dbReference type="EC" id="2.3.2.27" evidence="2"/>
<keyword evidence="6" id="KW-0833">Ubl conjugation pathway</keyword>
<dbReference type="Proteomes" id="UP000000226">
    <property type="component" value="Chromosome 3"/>
</dbReference>
<keyword evidence="5 8" id="KW-0863">Zinc-finger</keyword>
<dbReference type="PANTHER" id="PTHR22937">
    <property type="entry name" value="E3 UBIQUITIN-PROTEIN LIGASE RNF165"/>
    <property type="match status" value="1"/>
</dbReference>
<dbReference type="EMBL" id="CM002290">
    <property type="protein sequence ID" value="ESW27907.1"/>
    <property type="molecule type" value="Genomic_DNA"/>
</dbReference>
<evidence type="ECO:0000313" key="11">
    <source>
        <dbReference type="Proteomes" id="UP000000226"/>
    </source>
</evidence>
<evidence type="ECO:0000256" key="8">
    <source>
        <dbReference type="PROSITE-ProRule" id="PRU00175"/>
    </source>
</evidence>
<evidence type="ECO:0000256" key="7">
    <source>
        <dbReference type="ARBA" id="ARBA00022833"/>
    </source>
</evidence>
<dbReference type="eggNOG" id="KOG0800">
    <property type="taxonomic scope" value="Eukaryota"/>
</dbReference>
<keyword evidence="3" id="KW-0808">Transferase</keyword>
<keyword evidence="7" id="KW-0862">Zinc</keyword>
<evidence type="ECO:0000256" key="5">
    <source>
        <dbReference type="ARBA" id="ARBA00022771"/>
    </source>
</evidence>
<name>V7CCI7_PHAVU</name>
<protein>
    <recommendedName>
        <fullName evidence="2">RING-type E3 ubiquitin transferase</fullName>
        <ecNumber evidence="2">2.3.2.27</ecNumber>
    </recommendedName>
</protein>
<dbReference type="GO" id="GO:0061630">
    <property type="term" value="F:ubiquitin protein ligase activity"/>
    <property type="evidence" value="ECO:0007669"/>
    <property type="project" value="UniProtKB-EC"/>
</dbReference>
<evidence type="ECO:0000256" key="3">
    <source>
        <dbReference type="ARBA" id="ARBA00022679"/>
    </source>
</evidence>
<keyword evidence="11" id="KW-1185">Reference proteome</keyword>
<evidence type="ECO:0000313" key="10">
    <source>
        <dbReference type="EMBL" id="ESW27907.1"/>
    </source>
</evidence>
<dbReference type="InterPro" id="IPR001841">
    <property type="entry name" value="Znf_RING"/>
</dbReference>
<evidence type="ECO:0000256" key="2">
    <source>
        <dbReference type="ARBA" id="ARBA00012483"/>
    </source>
</evidence>
<gene>
    <name evidence="10" type="ORF">PHAVU_003G242700g</name>
</gene>
<dbReference type="PANTHER" id="PTHR22937:SF163">
    <property type="entry name" value="RING-TYPE E3 UBIQUITIN TRANSFERASE"/>
    <property type="match status" value="1"/>
</dbReference>
<keyword evidence="4" id="KW-0479">Metal-binding</keyword>
<dbReference type="PROSITE" id="PS50089">
    <property type="entry name" value="ZF_RING_2"/>
    <property type="match status" value="1"/>
</dbReference>
<organism evidence="10 11">
    <name type="scientific">Phaseolus vulgaris</name>
    <name type="common">Kidney bean</name>
    <name type="synonym">French bean</name>
    <dbReference type="NCBI Taxonomy" id="3885"/>
    <lineage>
        <taxon>Eukaryota</taxon>
        <taxon>Viridiplantae</taxon>
        <taxon>Streptophyta</taxon>
        <taxon>Embryophyta</taxon>
        <taxon>Tracheophyta</taxon>
        <taxon>Spermatophyta</taxon>
        <taxon>Magnoliopsida</taxon>
        <taxon>eudicotyledons</taxon>
        <taxon>Gunneridae</taxon>
        <taxon>Pentapetalae</taxon>
        <taxon>rosids</taxon>
        <taxon>fabids</taxon>
        <taxon>Fabales</taxon>
        <taxon>Fabaceae</taxon>
        <taxon>Papilionoideae</taxon>
        <taxon>50 kb inversion clade</taxon>
        <taxon>NPAAA clade</taxon>
        <taxon>indigoferoid/millettioid clade</taxon>
        <taxon>Phaseoleae</taxon>
        <taxon>Phaseolus</taxon>
    </lineage>
</organism>
<evidence type="ECO:0000256" key="6">
    <source>
        <dbReference type="ARBA" id="ARBA00022786"/>
    </source>
</evidence>
<accession>V7CCI7</accession>
<dbReference type="OMA" id="AEDNNCC"/>
<dbReference type="InterPro" id="IPR013083">
    <property type="entry name" value="Znf_RING/FYVE/PHD"/>
</dbReference>
<comment type="catalytic activity">
    <reaction evidence="1">
        <text>S-ubiquitinyl-[E2 ubiquitin-conjugating enzyme]-L-cysteine + [acceptor protein]-L-lysine = [E2 ubiquitin-conjugating enzyme]-L-cysteine + N(6)-ubiquitinyl-[acceptor protein]-L-lysine.</text>
        <dbReference type="EC" id="2.3.2.27"/>
    </reaction>
</comment>
<dbReference type="OrthoDB" id="1411524at2759"/>
<proteinExistence type="predicted"/>
<dbReference type="GO" id="GO:0008270">
    <property type="term" value="F:zinc ion binding"/>
    <property type="evidence" value="ECO:0007669"/>
    <property type="project" value="UniProtKB-KW"/>
</dbReference>
<dbReference type="InterPro" id="IPR045191">
    <property type="entry name" value="MBR1/2-like"/>
</dbReference>
<reference evidence="11" key="1">
    <citation type="journal article" date="2014" name="Nat. Genet.">
        <title>A reference genome for common bean and genome-wide analysis of dual domestications.</title>
        <authorList>
            <person name="Schmutz J."/>
            <person name="McClean P.E."/>
            <person name="Mamidi S."/>
            <person name="Wu G.A."/>
            <person name="Cannon S.B."/>
            <person name="Grimwood J."/>
            <person name="Jenkins J."/>
            <person name="Shu S."/>
            <person name="Song Q."/>
            <person name="Chavarro C."/>
            <person name="Torres-Torres M."/>
            <person name="Geffroy V."/>
            <person name="Moghaddam S.M."/>
            <person name="Gao D."/>
            <person name="Abernathy B."/>
            <person name="Barry K."/>
            <person name="Blair M."/>
            <person name="Brick M.A."/>
            <person name="Chovatia M."/>
            <person name="Gepts P."/>
            <person name="Goodstein D.M."/>
            <person name="Gonzales M."/>
            <person name="Hellsten U."/>
            <person name="Hyten D.L."/>
            <person name="Jia G."/>
            <person name="Kelly J.D."/>
            <person name="Kudrna D."/>
            <person name="Lee R."/>
            <person name="Richard M.M."/>
            <person name="Miklas P.N."/>
            <person name="Osorno J.M."/>
            <person name="Rodrigues J."/>
            <person name="Thareau V."/>
            <person name="Urrea C.A."/>
            <person name="Wang M."/>
            <person name="Yu Y."/>
            <person name="Zhang M."/>
            <person name="Wing R.A."/>
            <person name="Cregan P.B."/>
            <person name="Rokhsar D.S."/>
            <person name="Jackson S.A."/>
        </authorList>
    </citation>
    <scope>NUCLEOTIDE SEQUENCE [LARGE SCALE GENOMIC DNA]</scope>
    <source>
        <strain evidence="11">cv. G19833</strain>
    </source>
</reference>
<dbReference type="AlphaFoldDB" id="V7CCI7"/>